<evidence type="ECO:0000313" key="1">
    <source>
        <dbReference type="EMBL" id="AYM52680.1"/>
    </source>
</evidence>
<reference evidence="1" key="1">
    <citation type="journal article" date="2018" name="J. Ind. Microbiol. Biotechnol.">
        <title>Genome mining reveals uncommon alkylpyrones as type III PKS products from myxobacteria.</title>
        <authorList>
            <person name="Hug J.J."/>
            <person name="Panter F."/>
            <person name="Krug D."/>
            <person name="Muller R."/>
        </authorList>
    </citation>
    <scope>NUCLEOTIDE SEQUENCE</scope>
    <source>
        <strain evidence="1">MCy10622</strain>
    </source>
</reference>
<accession>A0A3Q8IBF5</accession>
<sequence length="186" mass="21252">MMEVKGVALLARQSMMVEAIGEQAWRDFLAEFGKQYPVFAKPVMPMTLLPVDAFIRLNDTMLQRFFKGDVQTYWLFGEKSAEYALRQGQLKAMFGPGDYKRFLQFTPGIWKGYFTEGVLEAIAPKGAGYTDLRITGVSTPHVYFEYSVMAFAKRGLEVLGAKNLRYETLKGFSKGDREVHYRFHVS</sequence>
<proteinExistence type="predicted"/>
<organism evidence="1">
    <name type="scientific">Aggregicoccus edonensis</name>
    <dbReference type="NCBI Taxonomy" id="1450165"/>
    <lineage>
        <taxon>Bacteria</taxon>
        <taxon>Pseudomonadati</taxon>
        <taxon>Myxococcota</taxon>
        <taxon>Myxococcia</taxon>
        <taxon>Myxococcales</taxon>
        <taxon>Cystobacterineae</taxon>
        <taxon>Myxococcaceae</taxon>
        <taxon>Aggregicoccus</taxon>
    </lineage>
</organism>
<dbReference type="EMBL" id="MH908881">
    <property type="protein sequence ID" value="AYM52680.1"/>
    <property type="molecule type" value="Genomic_DNA"/>
</dbReference>
<name>A0A3Q8IBF5_9BACT</name>
<protein>
    <submittedName>
        <fullName evidence="1">Uncharacterized protein</fullName>
    </submittedName>
</protein>
<dbReference type="AlphaFoldDB" id="A0A3Q8IBF5"/>